<feature type="region of interest" description="Disordered" evidence="2">
    <location>
        <begin position="530"/>
        <end position="573"/>
    </location>
</feature>
<organism evidence="3 4">
    <name type="scientific">Aduncisulcus paluster</name>
    <dbReference type="NCBI Taxonomy" id="2918883"/>
    <lineage>
        <taxon>Eukaryota</taxon>
        <taxon>Metamonada</taxon>
        <taxon>Carpediemonas-like organisms</taxon>
        <taxon>Aduncisulcus</taxon>
    </lineage>
</organism>
<gene>
    <name evidence="3" type="ORF">ADUPG1_007084</name>
</gene>
<evidence type="ECO:0000256" key="2">
    <source>
        <dbReference type="SAM" id="MobiDB-lite"/>
    </source>
</evidence>
<reference evidence="3" key="1">
    <citation type="submission" date="2022-03" db="EMBL/GenBank/DDBJ databases">
        <title>Draft genome sequence of Aduncisulcus paluster, a free-living microaerophilic Fornicata.</title>
        <authorList>
            <person name="Yuyama I."/>
            <person name="Kume K."/>
            <person name="Tamura T."/>
            <person name="Inagaki Y."/>
            <person name="Hashimoto T."/>
        </authorList>
    </citation>
    <scope>NUCLEOTIDE SEQUENCE</scope>
    <source>
        <strain evidence="3">NY0171</strain>
    </source>
</reference>
<feature type="compositionally biased region" description="Polar residues" evidence="2">
    <location>
        <begin position="540"/>
        <end position="551"/>
    </location>
</feature>
<keyword evidence="4" id="KW-1185">Reference proteome</keyword>
<feature type="non-terminal residue" evidence="3">
    <location>
        <position position="1"/>
    </location>
</feature>
<feature type="compositionally biased region" description="Basic and acidic residues" evidence="2">
    <location>
        <begin position="422"/>
        <end position="438"/>
    </location>
</feature>
<keyword evidence="1" id="KW-0175">Coiled coil</keyword>
<evidence type="ECO:0000256" key="1">
    <source>
        <dbReference type="SAM" id="Coils"/>
    </source>
</evidence>
<feature type="region of interest" description="Disordered" evidence="2">
    <location>
        <begin position="622"/>
        <end position="706"/>
    </location>
</feature>
<feature type="compositionally biased region" description="Basic and acidic residues" evidence="2">
    <location>
        <begin position="622"/>
        <end position="638"/>
    </location>
</feature>
<proteinExistence type="predicted"/>
<comment type="caution">
    <text evidence="3">The sequence shown here is derived from an EMBL/GenBank/DDBJ whole genome shotgun (WGS) entry which is preliminary data.</text>
</comment>
<evidence type="ECO:0000313" key="3">
    <source>
        <dbReference type="EMBL" id="GKT33066.1"/>
    </source>
</evidence>
<feature type="coiled-coil region" evidence="1">
    <location>
        <begin position="172"/>
        <end position="199"/>
    </location>
</feature>
<feature type="region of interest" description="Disordered" evidence="2">
    <location>
        <begin position="224"/>
        <end position="264"/>
    </location>
</feature>
<accession>A0ABQ5KMD1</accession>
<dbReference type="Proteomes" id="UP001057375">
    <property type="component" value="Unassembled WGS sequence"/>
</dbReference>
<feature type="compositionally biased region" description="Acidic residues" evidence="2">
    <location>
        <begin position="680"/>
        <end position="694"/>
    </location>
</feature>
<evidence type="ECO:0000313" key="4">
    <source>
        <dbReference type="Proteomes" id="UP001057375"/>
    </source>
</evidence>
<feature type="compositionally biased region" description="Gly residues" evidence="2">
    <location>
        <begin position="408"/>
        <end position="417"/>
    </location>
</feature>
<sequence length="706" mass="78265">QSYSSRSALSIPSGFSFIQGLLSSLSSPFISLLSSVSSDTSTHLTTLTDMTSETFTTLDSIVVKAFTQTIEKGRDLETKVKECYANGMKDSAKRAKNHASVMSAIAMSVAASHHAENTARAAMKAQQSSTILVKEALEAKKRAQKEKGRRRVEFAAISTAAQAAAQEATQMAKIRMRQANDAQKNADKAEERKRMILEKAEDLWRIWDEDDRRRHQQSYLERYKTKDSHKFPPIESHSLSSRRKRERVNKSEVVLPSGRSERGAHVTIPGLDETVETPESLLMETVLKHKPASSTDIVVSHLLPLTPPEALSFHKEITDAKSIMNNVLDPVKEGLSKEFKTIFGNVEKVTGLINSIRERTIKYMDQIEHERSELVQWEVDHYSSPPSLVAPITSEGRSTPIEQKSGNAGKGSKGGSGSSSSSKKDKGRSTPSQEHAEDVTEGVETLSIEPNPLVSQYIPPSNSNEIVFSPAFESVSLPNGSRLSTRVVMSEFLVSLFQRGWITEGMWERLCSECIDVEKSVVVASLSLQNEASSDDNEDINTQSVQHSPSSEEVEDSTRPSQHESPRNQHGKQYLSVQSPVSAQSFSYLGTDTVPHTTSFPVQVIGKLKWTDEQREIEEKVRKTMEDEMKRKEDDGGAKKKGGKKPGKKGEDESETISPVFFPSFVHSCKVSDKEIDMQQQEEEGEEEGEEEEEKTVVSKPGVSSK</sequence>
<dbReference type="EMBL" id="BQXS01010125">
    <property type="protein sequence ID" value="GKT33066.1"/>
    <property type="molecule type" value="Genomic_DNA"/>
</dbReference>
<name>A0ABQ5KMD1_9EUKA</name>
<feature type="compositionally biased region" description="Basic and acidic residues" evidence="2">
    <location>
        <begin position="556"/>
        <end position="567"/>
    </location>
</feature>
<feature type="non-terminal residue" evidence="3">
    <location>
        <position position="706"/>
    </location>
</feature>
<feature type="region of interest" description="Disordered" evidence="2">
    <location>
        <begin position="388"/>
        <end position="444"/>
    </location>
</feature>
<protein>
    <submittedName>
        <fullName evidence="3">Uncharacterized protein</fullName>
    </submittedName>
</protein>